<dbReference type="EMBL" id="QTSX02004278">
    <property type="protein sequence ID" value="KAJ9066756.1"/>
    <property type="molecule type" value="Genomic_DNA"/>
</dbReference>
<proteinExistence type="predicted"/>
<accession>A0ACC2SX32</accession>
<evidence type="ECO:0000313" key="1">
    <source>
        <dbReference type="EMBL" id="KAJ9066756.1"/>
    </source>
</evidence>
<protein>
    <submittedName>
        <fullName evidence="1">Hsp70 chaperone</fullName>
    </submittedName>
</protein>
<evidence type="ECO:0000313" key="2">
    <source>
        <dbReference type="Proteomes" id="UP001165960"/>
    </source>
</evidence>
<sequence length="145" mass="16215">MSKPMILSERVEIIANDQGNRTTPSCVAFTPEEKLVGEAAHNQAVYNVTSTVFGIKCMIGRRYCNPQLQSDMKHWPFRVQDKGGKPVIVVTFKGETKQFTAEQISTMILVKMKQTAELKLGAVKDVTSAYWSADCQKQTNHSRCS</sequence>
<gene>
    <name evidence="1" type="primary">SSA2_4</name>
    <name evidence="1" type="ORF">DSO57_1006367</name>
</gene>
<keyword evidence="2" id="KW-1185">Reference proteome</keyword>
<reference evidence="1" key="1">
    <citation type="submission" date="2022-04" db="EMBL/GenBank/DDBJ databases">
        <title>Genome of the entomopathogenic fungus Entomophthora muscae.</title>
        <authorList>
            <person name="Elya C."/>
            <person name="Lovett B.R."/>
            <person name="Lee E."/>
            <person name="Macias A.M."/>
            <person name="Hajek A.E."/>
            <person name="De Bivort B.L."/>
            <person name="Kasson M.T."/>
            <person name="De Fine Licht H.H."/>
            <person name="Stajich J.E."/>
        </authorList>
    </citation>
    <scope>NUCLEOTIDE SEQUENCE</scope>
    <source>
        <strain evidence="1">Berkeley</strain>
    </source>
</reference>
<organism evidence="1 2">
    <name type="scientific">Entomophthora muscae</name>
    <dbReference type="NCBI Taxonomy" id="34485"/>
    <lineage>
        <taxon>Eukaryota</taxon>
        <taxon>Fungi</taxon>
        <taxon>Fungi incertae sedis</taxon>
        <taxon>Zoopagomycota</taxon>
        <taxon>Entomophthoromycotina</taxon>
        <taxon>Entomophthoromycetes</taxon>
        <taxon>Entomophthorales</taxon>
        <taxon>Entomophthoraceae</taxon>
        <taxon>Entomophthora</taxon>
    </lineage>
</organism>
<name>A0ACC2SX32_9FUNG</name>
<comment type="caution">
    <text evidence="1">The sequence shown here is derived from an EMBL/GenBank/DDBJ whole genome shotgun (WGS) entry which is preliminary data.</text>
</comment>
<dbReference type="Proteomes" id="UP001165960">
    <property type="component" value="Unassembled WGS sequence"/>
</dbReference>